<name>A0A6V6YXB2_9FLAO</name>
<evidence type="ECO:0000313" key="1">
    <source>
        <dbReference type="EMBL" id="CAD0004131.1"/>
    </source>
</evidence>
<keyword evidence="2" id="KW-1185">Reference proteome</keyword>
<dbReference type="EMBL" id="CAIJDO010000124">
    <property type="protein sequence ID" value="CAD0004131.1"/>
    <property type="molecule type" value="Genomic_DNA"/>
</dbReference>
<dbReference type="AlphaFoldDB" id="A0A6V6YXB2"/>
<gene>
    <name evidence="1" type="ORF">FLACHUCJ7_01757</name>
</gene>
<organism evidence="1 2">
    <name type="scientific">Flavobacterium chungangense</name>
    <dbReference type="NCBI Taxonomy" id="554283"/>
    <lineage>
        <taxon>Bacteria</taxon>
        <taxon>Pseudomonadati</taxon>
        <taxon>Bacteroidota</taxon>
        <taxon>Flavobacteriia</taxon>
        <taxon>Flavobacteriales</taxon>
        <taxon>Flavobacteriaceae</taxon>
        <taxon>Flavobacterium</taxon>
    </lineage>
</organism>
<accession>A0A6V6YXB2</accession>
<reference evidence="1 2" key="1">
    <citation type="submission" date="2020-06" db="EMBL/GenBank/DDBJ databases">
        <authorList>
            <person name="Criscuolo A."/>
        </authorList>
    </citation>
    <scope>NUCLEOTIDE SEQUENCE [LARGE SCALE GENOMIC DNA]</scope>
    <source>
        <strain evidence="2">CIP 110025</strain>
    </source>
</reference>
<comment type="caution">
    <text evidence="1">The sequence shown here is derived from an EMBL/GenBank/DDBJ whole genome shotgun (WGS) entry which is preliminary data.</text>
</comment>
<dbReference type="Proteomes" id="UP000556700">
    <property type="component" value="Unassembled WGS sequence"/>
</dbReference>
<proteinExistence type="predicted"/>
<protein>
    <submittedName>
        <fullName evidence="1">Uncharacterized protein</fullName>
    </submittedName>
</protein>
<sequence length="127" mass="14696">MAVFIAVYSYNHFFTNGMLIGKYVNRNYGDDFIGNIPHIADTLLLKENNQFESPYYGKGTYKLSYGFGGTRIELHYGDDYSSTNIKGEKVSVPNKESFETSINRIWFIGNPQISLFEDLNQYYEKIE</sequence>
<evidence type="ECO:0000313" key="2">
    <source>
        <dbReference type="Proteomes" id="UP000556700"/>
    </source>
</evidence>